<evidence type="ECO:0000259" key="3">
    <source>
        <dbReference type="Pfam" id="PF00487"/>
    </source>
</evidence>
<sequence length="481" mass="54623">MDPFLTEPDTIVLKNLLDDVKKSSTAGGVASTDKSSDPARHPEEEISEQDEADISRLKAFNDPSHPDFTPTVFTFCDDKDIPEPIKQWLIRPYTRFAMTVVRHPTDVVFLTNILMYTFINLPSAILLFRHFTYLHGIAHLAFSFWCVGPFTLMLHNHIHNNGVLSKALPWSLVDFVFPYIFEPLIGHTWDSYYYHHVKHHHVEGNGPDDLSSTVRYQRDSILGFAHYVGRFLFLIWYDLPVYFLRKNKPGLALRCLVSELANYAFIAFMTVRVNPRAGTFVLVLPFTILRLGLMIGNWGQHALVDEQEPDSDFRSSITLIDVPSNRFCFNDGYHTAHHLNPRRHWREQPVHFLQSKAKYTAGRALVFTNIDYLMLTVTLLRKDYAHLAKCFVPIGEAQIELARTPGAVESMLRSKTRKFSEADLRRKFPGAGEGSRDGGVGWRAGLSRLAHWLDGARLPAESLPLGAATLEAVPAGHKKAE</sequence>
<evidence type="ECO:0000313" key="4">
    <source>
        <dbReference type="Proteomes" id="UP000504637"/>
    </source>
</evidence>
<proteinExistence type="predicted"/>
<feature type="region of interest" description="Disordered" evidence="1">
    <location>
        <begin position="22"/>
        <end position="52"/>
    </location>
</feature>
<feature type="domain" description="Fatty acid desaturase" evidence="3">
    <location>
        <begin position="140"/>
        <end position="349"/>
    </location>
</feature>
<feature type="transmembrane region" description="Helical" evidence="2">
    <location>
        <begin position="221"/>
        <end position="239"/>
    </location>
</feature>
<dbReference type="GeneID" id="54364442"/>
<reference evidence="5" key="2">
    <citation type="submission" date="2020-04" db="EMBL/GenBank/DDBJ databases">
        <authorList>
            <consortium name="NCBI Genome Project"/>
        </authorList>
    </citation>
    <scope>NUCLEOTIDE SEQUENCE</scope>
    <source>
        <strain evidence="5">CBS 342.82</strain>
    </source>
</reference>
<gene>
    <name evidence="5" type="ORF">K489DRAFT_390899</name>
</gene>
<dbReference type="Pfam" id="PF00487">
    <property type="entry name" value="FA_desaturase"/>
    <property type="match status" value="1"/>
</dbReference>
<keyword evidence="4" id="KW-1185">Reference proteome</keyword>
<keyword evidence="2" id="KW-1133">Transmembrane helix</keyword>
<feature type="compositionally biased region" description="Basic and acidic residues" evidence="1">
    <location>
        <begin position="34"/>
        <end position="44"/>
    </location>
</feature>
<keyword evidence="2" id="KW-0472">Membrane</keyword>
<evidence type="ECO:0000313" key="5">
    <source>
        <dbReference type="RefSeq" id="XP_033456266.1"/>
    </source>
</evidence>
<dbReference type="RefSeq" id="XP_033456266.1">
    <property type="nucleotide sequence ID" value="XM_033606642.1"/>
</dbReference>
<dbReference type="GO" id="GO:0006629">
    <property type="term" value="P:lipid metabolic process"/>
    <property type="evidence" value="ECO:0007669"/>
    <property type="project" value="InterPro"/>
</dbReference>
<feature type="transmembrane region" description="Helical" evidence="2">
    <location>
        <begin position="134"/>
        <end position="155"/>
    </location>
</feature>
<keyword evidence="2" id="KW-0812">Transmembrane</keyword>
<accession>A0A6J3LTW4</accession>
<dbReference type="PANTHER" id="PTHR36459">
    <property type="entry name" value="ORF"/>
    <property type="match status" value="1"/>
</dbReference>
<dbReference type="AlphaFoldDB" id="A0A6J3LTW4"/>
<feature type="transmembrane region" description="Helical" evidence="2">
    <location>
        <begin position="251"/>
        <end position="271"/>
    </location>
</feature>
<name>A0A6J3LTW4_9PEZI</name>
<dbReference type="InterPro" id="IPR005804">
    <property type="entry name" value="FA_desaturase_dom"/>
</dbReference>
<reference evidence="5" key="3">
    <citation type="submission" date="2025-08" db="UniProtKB">
        <authorList>
            <consortium name="RefSeq"/>
        </authorList>
    </citation>
    <scope>IDENTIFICATION</scope>
    <source>
        <strain evidence="5">CBS 342.82</strain>
    </source>
</reference>
<feature type="transmembrane region" description="Helical" evidence="2">
    <location>
        <begin position="107"/>
        <end position="128"/>
    </location>
</feature>
<evidence type="ECO:0000256" key="2">
    <source>
        <dbReference type="SAM" id="Phobius"/>
    </source>
</evidence>
<dbReference type="Proteomes" id="UP000504637">
    <property type="component" value="Unplaced"/>
</dbReference>
<reference evidence="5" key="1">
    <citation type="submission" date="2020-01" db="EMBL/GenBank/DDBJ databases">
        <authorList>
            <consortium name="DOE Joint Genome Institute"/>
            <person name="Haridas S."/>
            <person name="Albert R."/>
            <person name="Binder M."/>
            <person name="Bloem J."/>
            <person name="Labutti K."/>
            <person name="Salamov A."/>
            <person name="Andreopoulos B."/>
            <person name="Baker S.E."/>
            <person name="Barry K."/>
            <person name="Bills G."/>
            <person name="Bluhm B.H."/>
            <person name="Cannon C."/>
            <person name="Castanera R."/>
            <person name="Culley D.E."/>
            <person name="Daum C."/>
            <person name="Ezra D."/>
            <person name="Gonzalez J.B."/>
            <person name="Henrissat B."/>
            <person name="Kuo A."/>
            <person name="Liang C."/>
            <person name="Lipzen A."/>
            <person name="Lutzoni F."/>
            <person name="Magnuson J."/>
            <person name="Mondo S."/>
            <person name="Nolan M."/>
            <person name="Ohm R."/>
            <person name="Pangilinan J."/>
            <person name="Park H.-J."/>
            <person name="Ramirez L."/>
            <person name="Alfaro M."/>
            <person name="Sun H."/>
            <person name="Tritt A."/>
            <person name="Yoshinaga Y."/>
            <person name="Zwiers L.-H."/>
            <person name="Turgeon B.G."/>
            <person name="Goodwin S.B."/>
            <person name="Spatafora J.W."/>
            <person name="Crous P.W."/>
            <person name="Grigoriev I.V."/>
        </authorList>
    </citation>
    <scope>NUCLEOTIDE SEQUENCE</scope>
    <source>
        <strain evidence="5">CBS 342.82</strain>
    </source>
</reference>
<dbReference type="PANTHER" id="PTHR36459:SF1">
    <property type="entry name" value="FATTY ACID DESATURASE DOMAIN-CONTAINING PROTEIN-RELATED"/>
    <property type="match status" value="1"/>
</dbReference>
<evidence type="ECO:0000256" key="1">
    <source>
        <dbReference type="SAM" id="MobiDB-lite"/>
    </source>
</evidence>
<protein>
    <recommendedName>
        <fullName evidence="3">Fatty acid desaturase domain-containing protein</fullName>
    </recommendedName>
</protein>
<dbReference type="OrthoDB" id="1470350at2759"/>
<organism evidence="5">
    <name type="scientific">Dissoconium aciculare CBS 342.82</name>
    <dbReference type="NCBI Taxonomy" id="1314786"/>
    <lineage>
        <taxon>Eukaryota</taxon>
        <taxon>Fungi</taxon>
        <taxon>Dikarya</taxon>
        <taxon>Ascomycota</taxon>
        <taxon>Pezizomycotina</taxon>
        <taxon>Dothideomycetes</taxon>
        <taxon>Dothideomycetidae</taxon>
        <taxon>Mycosphaerellales</taxon>
        <taxon>Dissoconiaceae</taxon>
        <taxon>Dissoconium</taxon>
    </lineage>
</organism>